<keyword evidence="2 6" id="KW-0812">Transmembrane</keyword>
<evidence type="ECO:0000313" key="8">
    <source>
        <dbReference type="Proteomes" id="UP000023152"/>
    </source>
</evidence>
<dbReference type="InterPro" id="IPR006603">
    <property type="entry name" value="PQ-loop_rpt"/>
</dbReference>
<dbReference type="OrthoDB" id="8048523at2759"/>
<accession>X6N0V6</accession>
<dbReference type="Pfam" id="PF04193">
    <property type="entry name" value="PQ-loop"/>
    <property type="match status" value="1"/>
</dbReference>
<organism evidence="7 8">
    <name type="scientific">Reticulomyxa filosa</name>
    <dbReference type="NCBI Taxonomy" id="46433"/>
    <lineage>
        <taxon>Eukaryota</taxon>
        <taxon>Sar</taxon>
        <taxon>Rhizaria</taxon>
        <taxon>Retaria</taxon>
        <taxon>Foraminifera</taxon>
        <taxon>Monothalamids</taxon>
        <taxon>Reticulomyxidae</taxon>
        <taxon>Reticulomyxa</taxon>
    </lineage>
</organism>
<dbReference type="FunFam" id="1.20.1280.290:FF:000009">
    <property type="entry name" value="PQ loop repeat family protein"/>
    <property type="match status" value="1"/>
</dbReference>
<sequence>MTSLNGVSCQPTNEFGEQLRWRRTEPLGVCIYNIKKKLTQTFKKKKYTYEEVSFVVGWISVAIWTVALLPQIISNCVHQSAESQSFLFWLLWLVGDICNLVGCILTRNLVTNIALAFVYLTVTVVAFVQYVYYEFFLPRMRSPPPTQQKVKQMIELETGTTEPSASAIQPLYRTPRERTAAFNLFTCIRLRKKKKGEGGGKGGGSCCTCKKNKKKKKGQLARVTPRMFNVDMHLVHPIQSELKGLLNDKRAKTAMDLMTMHIVPNNEEDDQGEHKAKKTKTYLSKTFPLLPTRTDAATRFDPKLRTENDADVDRDANRDADAADAKSRDIEALCLSQDSTSTIALQELQSLVPSADDKSNFI</sequence>
<dbReference type="AlphaFoldDB" id="X6N0V6"/>
<dbReference type="InterPro" id="IPR051415">
    <property type="entry name" value="LAAT-1"/>
</dbReference>
<protein>
    <submittedName>
        <fullName evidence="7">Uncharacterized protein</fullName>
    </submittedName>
</protein>
<evidence type="ECO:0000256" key="4">
    <source>
        <dbReference type="ARBA" id="ARBA00023136"/>
    </source>
</evidence>
<dbReference type="GO" id="GO:0015174">
    <property type="term" value="F:basic amino acid transmembrane transporter activity"/>
    <property type="evidence" value="ECO:0007669"/>
    <property type="project" value="UniProtKB-ARBA"/>
</dbReference>
<comment type="subcellular location">
    <subcellularLocation>
        <location evidence="1">Membrane</location>
        <topology evidence="1">Multi-pass membrane protein</topology>
    </subcellularLocation>
</comment>
<dbReference type="PANTHER" id="PTHR16201">
    <property type="entry name" value="SEVEN TRANSMEMBRANE PROTEIN 1-RELATED"/>
    <property type="match status" value="1"/>
</dbReference>
<evidence type="ECO:0000256" key="2">
    <source>
        <dbReference type="ARBA" id="ARBA00022692"/>
    </source>
</evidence>
<proteinExistence type="predicted"/>
<dbReference type="GO" id="GO:0098852">
    <property type="term" value="C:lytic vacuole membrane"/>
    <property type="evidence" value="ECO:0007669"/>
    <property type="project" value="UniProtKB-ARBA"/>
</dbReference>
<dbReference type="Proteomes" id="UP000023152">
    <property type="component" value="Unassembled WGS sequence"/>
</dbReference>
<dbReference type="PANTHER" id="PTHR16201:SF44">
    <property type="entry name" value="SEVEN TRANSMEMBRANE PROTEIN 1"/>
    <property type="match status" value="1"/>
</dbReference>
<gene>
    <name evidence="7" type="ORF">RFI_17687</name>
</gene>
<keyword evidence="3 6" id="KW-1133">Transmembrane helix</keyword>
<dbReference type="Gene3D" id="1.20.1280.290">
    <property type="match status" value="1"/>
</dbReference>
<evidence type="ECO:0000256" key="3">
    <source>
        <dbReference type="ARBA" id="ARBA00022989"/>
    </source>
</evidence>
<keyword evidence="4 6" id="KW-0472">Membrane</keyword>
<comment type="caution">
    <text evidence="7">The sequence shown here is derived from an EMBL/GenBank/DDBJ whole genome shotgun (WGS) entry which is preliminary data.</text>
</comment>
<feature type="compositionally biased region" description="Basic and acidic residues" evidence="5">
    <location>
        <begin position="296"/>
        <end position="328"/>
    </location>
</feature>
<feature type="region of interest" description="Disordered" evidence="5">
    <location>
        <begin position="295"/>
        <end position="328"/>
    </location>
</feature>
<evidence type="ECO:0000256" key="5">
    <source>
        <dbReference type="SAM" id="MobiDB-lite"/>
    </source>
</evidence>
<dbReference type="EMBL" id="ASPP01013548">
    <property type="protein sequence ID" value="ETO19543.1"/>
    <property type="molecule type" value="Genomic_DNA"/>
</dbReference>
<evidence type="ECO:0000313" key="7">
    <source>
        <dbReference type="EMBL" id="ETO19543.1"/>
    </source>
</evidence>
<feature type="transmembrane region" description="Helical" evidence="6">
    <location>
        <begin position="86"/>
        <end position="106"/>
    </location>
</feature>
<dbReference type="SMART" id="SM00679">
    <property type="entry name" value="CTNS"/>
    <property type="match status" value="1"/>
</dbReference>
<reference evidence="7 8" key="1">
    <citation type="journal article" date="2013" name="Curr. Biol.">
        <title>The Genome of the Foraminiferan Reticulomyxa filosa.</title>
        <authorList>
            <person name="Glockner G."/>
            <person name="Hulsmann N."/>
            <person name="Schleicher M."/>
            <person name="Noegel A.A."/>
            <person name="Eichinger L."/>
            <person name="Gallinger C."/>
            <person name="Pawlowski J."/>
            <person name="Sierra R."/>
            <person name="Euteneuer U."/>
            <person name="Pillet L."/>
            <person name="Moustafa A."/>
            <person name="Platzer M."/>
            <person name="Groth M."/>
            <person name="Szafranski K."/>
            <person name="Schliwa M."/>
        </authorList>
    </citation>
    <scope>NUCLEOTIDE SEQUENCE [LARGE SCALE GENOMIC DNA]</scope>
</reference>
<name>X6N0V6_RETFI</name>
<feature type="transmembrane region" description="Helical" evidence="6">
    <location>
        <begin position="52"/>
        <end position="74"/>
    </location>
</feature>
<keyword evidence="8" id="KW-1185">Reference proteome</keyword>
<evidence type="ECO:0000256" key="6">
    <source>
        <dbReference type="SAM" id="Phobius"/>
    </source>
</evidence>
<evidence type="ECO:0000256" key="1">
    <source>
        <dbReference type="ARBA" id="ARBA00004141"/>
    </source>
</evidence>
<feature type="transmembrane region" description="Helical" evidence="6">
    <location>
        <begin position="113"/>
        <end position="133"/>
    </location>
</feature>